<dbReference type="Pfam" id="PF00253">
    <property type="entry name" value="Ribosomal_S14"/>
    <property type="match status" value="1"/>
</dbReference>
<name>A0A8K0AH29_ANDGO</name>
<evidence type="ECO:0000256" key="1">
    <source>
        <dbReference type="ARBA" id="ARBA00001947"/>
    </source>
</evidence>
<evidence type="ECO:0000256" key="5">
    <source>
        <dbReference type="ARBA" id="ARBA00023274"/>
    </source>
</evidence>
<keyword evidence="3" id="KW-0862">Zinc</keyword>
<organism evidence="6 7">
    <name type="scientific">Andalucia godoyi</name>
    <name type="common">Flagellate</name>
    <dbReference type="NCBI Taxonomy" id="505711"/>
    <lineage>
        <taxon>Eukaryota</taxon>
        <taxon>Discoba</taxon>
        <taxon>Jakobida</taxon>
        <taxon>Andalucina</taxon>
        <taxon>Andaluciidae</taxon>
        <taxon>Andalucia</taxon>
    </lineage>
</organism>
<evidence type="ECO:0000256" key="4">
    <source>
        <dbReference type="ARBA" id="ARBA00022980"/>
    </source>
</evidence>
<dbReference type="Proteomes" id="UP000799049">
    <property type="component" value="Unassembled WGS sequence"/>
</dbReference>
<proteinExistence type="inferred from homology"/>
<keyword evidence="5" id="KW-0687">Ribonucleoprotein</keyword>
<evidence type="ECO:0000313" key="6">
    <source>
        <dbReference type="EMBL" id="KAF0852770.1"/>
    </source>
</evidence>
<dbReference type="InterPro" id="IPR001209">
    <property type="entry name" value="Ribosomal_uS14"/>
</dbReference>
<dbReference type="FunFam" id="4.10.830.10:FF:000002">
    <property type="entry name" value="40S ribosomal protein S29"/>
    <property type="match status" value="1"/>
</dbReference>
<dbReference type="GO" id="GO:0008270">
    <property type="term" value="F:zinc ion binding"/>
    <property type="evidence" value="ECO:0007669"/>
    <property type="project" value="InterPro"/>
</dbReference>
<dbReference type="InterPro" id="IPR039744">
    <property type="entry name" value="RIbosomal_uS14_euk_arc"/>
</dbReference>
<dbReference type="NCBIfam" id="NF004424">
    <property type="entry name" value="PRK05766.1"/>
    <property type="match status" value="1"/>
</dbReference>
<evidence type="ECO:0000313" key="7">
    <source>
        <dbReference type="Proteomes" id="UP000799049"/>
    </source>
</evidence>
<protein>
    <submittedName>
        <fullName evidence="6">40S small subunit ribosomal protein uS14 (RpS29)</fullName>
    </submittedName>
</protein>
<evidence type="ECO:0000256" key="2">
    <source>
        <dbReference type="ARBA" id="ARBA00009083"/>
    </source>
</evidence>
<dbReference type="InterPro" id="IPR043140">
    <property type="entry name" value="Ribosomal_uS14_sf"/>
</dbReference>
<gene>
    <name evidence="6" type="ORF">ANDGO_06607</name>
</gene>
<dbReference type="PROSITE" id="PS00527">
    <property type="entry name" value="RIBOSOMAL_S14"/>
    <property type="match status" value="1"/>
</dbReference>
<dbReference type="OrthoDB" id="10252683at2759"/>
<dbReference type="GO" id="GO:0003735">
    <property type="term" value="F:structural constituent of ribosome"/>
    <property type="evidence" value="ECO:0007669"/>
    <property type="project" value="InterPro"/>
</dbReference>
<dbReference type="InterPro" id="IPR018271">
    <property type="entry name" value="Ribosomal_uS14_CS"/>
</dbReference>
<dbReference type="Gene3D" id="4.10.830.10">
    <property type="entry name" value="30s Ribosomal Protein S14, Chain N"/>
    <property type="match status" value="1"/>
</dbReference>
<dbReference type="PANTHER" id="PTHR12010">
    <property type="entry name" value="40S RIBOSOMAL PROTEIN S29"/>
    <property type="match status" value="1"/>
</dbReference>
<dbReference type="AlphaFoldDB" id="A0A8K0AH29"/>
<dbReference type="GO" id="GO:0022627">
    <property type="term" value="C:cytosolic small ribosomal subunit"/>
    <property type="evidence" value="ECO:0007669"/>
    <property type="project" value="TreeGrafter"/>
</dbReference>
<comment type="cofactor">
    <cofactor evidence="1">
        <name>Zn(2+)</name>
        <dbReference type="ChEBI" id="CHEBI:29105"/>
    </cofactor>
</comment>
<keyword evidence="7" id="KW-1185">Reference proteome</keyword>
<reference evidence="6" key="1">
    <citation type="submission" date="2019-09" db="EMBL/GenBank/DDBJ databases">
        <title>The Mitochondrial Proteome of the Jakobid, Andalucia godoyi, a Protist With the Most Gene-Rich and Bacteria-Like Mitochondrial Genome.</title>
        <authorList>
            <person name="Gray M.W."/>
            <person name="Burger G."/>
            <person name="Derelle R."/>
            <person name="Klimes V."/>
            <person name="Leger M."/>
            <person name="Sarrasin M."/>
            <person name="Vlcek C."/>
            <person name="Roger A.J."/>
            <person name="Elias M."/>
            <person name="Lang B.F."/>
        </authorList>
    </citation>
    <scope>NUCLEOTIDE SEQUENCE</scope>
    <source>
        <strain evidence="6">And28</strain>
    </source>
</reference>
<comment type="caution">
    <text evidence="6">The sequence shown here is derived from an EMBL/GenBank/DDBJ whole genome shotgun (WGS) entry which is preliminary data.</text>
</comment>
<dbReference type="GO" id="GO:0002181">
    <property type="term" value="P:cytoplasmic translation"/>
    <property type="evidence" value="ECO:0007669"/>
    <property type="project" value="TreeGrafter"/>
</dbReference>
<keyword evidence="4 6" id="KW-0689">Ribosomal protein</keyword>
<dbReference type="EMBL" id="VRVR01000017">
    <property type="protein sequence ID" value="KAF0852770.1"/>
    <property type="molecule type" value="Genomic_DNA"/>
</dbReference>
<accession>A0A8K0AH29</accession>
<comment type="similarity">
    <text evidence="2">Belongs to the universal ribosomal protein uS14 family.</text>
</comment>
<evidence type="ECO:0000256" key="3">
    <source>
        <dbReference type="ARBA" id="ARBA00022833"/>
    </source>
</evidence>
<dbReference type="PANTHER" id="PTHR12010:SF2">
    <property type="entry name" value="40S RIBOSOMAL PROTEIN S29"/>
    <property type="match status" value="1"/>
</dbReference>
<sequence length="56" mass="6646">MGYADIWNSHPKGYGKGTRECRICSVHRGLIRKYDLMVCRRCFRENANAIGFYKFR</sequence>